<dbReference type="AlphaFoldDB" id="A0A0K1Q9U9"/>
<reference evidence="2 3" key="1">
    <citation type="submission" date="2015-08" db="EMBL/GenBank/DDBJ databases">
        <authorList>
            <person name="Babu N.S."/>
            <person name="Beckwith C.J."/>
            <person name="Beseler K.G."/>
            <person name="Brison A."/>
            <person name="Carone J.V."/>
            <person name="Caskin T.P."/>
            <person name="Diamond M."/>
            <person name="Durham M.E."/>
            <person name="Foxe J.M."/>
            <person name="Go M."/>
            <person name="Henderson B.A."/>
            <person name="Jones I.B."/>
            <person name="McGettigan J.A."/>
            <person name="Micheletti S.J."/>
            <person name="Nasrallah M.E."/>
            <person name="Ortiz D."/>
            <person name="Piller C.R."/>
            <person name="Privatt S.R."/>
            <person name="Schneider S.L."/>
            <person name="Sharp S."/>
            <person name="Smith T.C."/>
            <person name="Stanton J.D."/>
            <person name="Ullery H.E."/>
            <person name="Wilson R.J."/>
            <person name="Serrano M.G."/>
            <person name="Buck G."/>
            <person name="Lee V."/>
            <person name="Wang Y."/>
            <person name="Carvalho R."/>
            <person name="Voegtly L."/>
            <person name="Shi R."/>
            <person name="Duckworth R."/>
            <person name="Johnson A."/>
            <person name="Loviza R."/>
            <person name="Walstead R."/>
            <person name="Shah Z."/>
            <person name="Kiflezghi M."/>
            <person name="Wade K."/>
            <person name="Ball S.L."/>
            <person name="Bradley K.W."/>
            <person name="Asai D.J."/>
            <person name="Bowman C.A."/>
            <person name="Russell D.A."/>
            <person name="Pope W.H."/>
            <person name="Jacobs-Sera D."/>
            <person name="Hendrix R.W."/>
            <person name="Hatfull G.F."/>
        </authorList>
    </citation>
    <scope>NUCLEOTIDE SEQUENCE [LARGE SCALE GENOMIC DNA]</scope>
    <source>
        <strain evidence="2 3">DSM 27648</strain>
    </source>
</reference>
<evidence type="ECO:0000313" key="2">
    <source>
        <dbReference type="EMBL" id="AKV02508.1"/>
    </source>
</evidence>
<accession>A0A0K1Q9U9</accession>
<dbReference type="KEGG" id="llu:AKJ09_09171"/>
<evidence type="ECO:0000256" key="1">
    <source>
        <dbReference type="SAM" id="MobiDB-lite"/>
    </source>
</evidence>
<sequence length="219" mass="22641">MAMERRNIRKMTQQGLGAVSPADGTDSGELKRPSAPGTPVSGPAFAPTIPAGPAITEPVTTVVPRDKKISGPPTPREEPDDGAPSQKAPSGSSSLSGSSPPSQRKRTPPPVQSSPPSQRKRTPAPGGTGGARGFRDEEIGTSAALAEIAAGISRRAIPRLVRSRDELAAAPINHREGFLLAHVDGSTTVQGLIDVSGMTEDEVMAIVGRLRRLGIVQLG</sequence>
<evidence type="ECO:0000313" key="3">
    <source>
        <dbReference type="Proteomes" id="UP000064967"/>
    </source>
</evidence>
<proteinExistence type="predicted"/>
<protein>
    <submittedName>
        <fullName evidence="2">Uncharacterized protein</fullName>
    </submittedName>
</protein>
<keyword evidence="3" id="KW-1185">Reference proteome</keyword>
<feature type="region of interest" description="Disordered" evidence="1">
    <location>
        <begin position="1"/>
        <end position="137"/>
    </location>
</feature>
<dbReference type="Proteomes" id="UP000064967">
    <property type="component" value="Chromosome"/>
</dbReference>
<feature type="compositionally biased region" description="Low complexity" evidence="1">
    <location>
        <begin position="83"/>
        <end position="102"/>
    </location>
</feature>
<organism evidence="2 3">
    <name type="scientific">Labilithrix luteola</name>
    <dbReference type="NCBI Taxonomy" id="1391654"/>
    <lineage>
        <taxon>Bacteria</taxon>
        <taxon>Pseudomonadati</taxon>
        <taxon>Myxococcota</taxon>
        <taxon>Polyangia</taxon>
        <taxon>Polyangiales</taxon>
        <taxon>Labilitrichaceae</taxon>
        <taxon>Labilithrix</taxon>
    </lineage>
</organism>
<dbReference type="EMBL" id="CP012333">
    <property type="protein sequence ID" value="AKV02508.1"/>
    <property type="molecule type" value="Genomic_DNA"/>
</dbReference>
<gene>
    <name evidence="2" type="ORF">AKJ09_09171</name>
</gene>
<name>A0A0K1Q9U9_9BACT</name>